<keyword evidence="1" id="KW-1133">Transmembrane helix</keyword>
<accession>A0A4P6P2K0</accession>
<proteinExistence type="predicted"/>
<keyword evidence="1" id="KW-0472">Membrane</keyword>
<reference evidence="2 3" key="1">
    <citation type="submission" date="2018-12" db="EMBL/GenBank/DDBJ databases">
        <title>Complete genome of Litorilituus sediminis.</title>
        <authorList>
            <person name="Liu A."/>
            <person name="Rong J."/>
        </authorList>
    </citation>
    <scope>NUCLEOTIDE SEQUENCE [LARGE SCALE GENOMIC DNA]</scope>
    <source>
        <strain evidence="2 3">JCM 17549</strain>
    </source>
</reference>
<protein>
    <recommendedName>
        <fullName evidence="4">Transmembrane protein</fullName>
    </recommendedName>
</protein>
<feature type="transmembrane region" description="Helical" evidence="1">
    <location>
        <begin position="184"/>
        <end position="201"/>
    </location>
</feature>
<dbReference type="KEGG" id="lsd:EMK97_03635"/>
<keyword evidence="3" id="KW-1185">Reference proteome</keyword>
<sequence>MWFKNKEDEETLEEIEQRVKAEVEAEWQAEMLEQGYSLDENGELVDTRSYEQRRTQREARVKKWREENPEQAAANHLRIDNDRKYINAGIYYEPLSKDYLHNQSYQERLAKAEALNGCKFKDSPELNSKRWQKIDKVLYDKKAGFRNLCDGKIATMGRLNGFTTFTFIIQVPTCLFGLSSFFDGHAWTGILLPIFFSMFFIRKWLKPYDQFVFDRHLGLVKTPHNWWRRSFYIPPEDLECYDGGEIKSARGGGSRGTAKFRCMKTPKRFYLKTPEFICRFGGMSQECWASYIEFMDITIPINPQLHESIEHYYTIDKNALETGPFPEEMKKYIDPEDKQVNREHVW</sequence>
<dbReference type="RefSeq" id="WP_130599522.1">
    <property type="nucleotide sequence ID" value="NZ_CP034759.1"/>
</dbReference>
<name>A0A4P6P2K0_9GAMM</name>
<evidence type="ECO:0008006" key="4">
    <source>
        <dbReference type="Google" id="ProtNLM"/>
    </source>
</evidence>
<keyword evidence="1" id="KW-0812">Transmembrane</keyword>
<organism evidence="2 3">
    <name type="scientific">Litorilituus sediminis</name>
    <dbReference type="NCBI Taxonomy" id="718192"/>
    <lineage>
        <taxon>Bacteria</taxon>
        <taxon>Pseudomonadati</taxon>
        <taxon>Pseudomonadota</taxon>
        <taxon>Gammaproteobacteria</taxon>
        <taxon>Alteromonadales</taxon>
        <taxon>Colwelliaceae</taxon>
        <taxon>Litorilituus</taxon>
    </lineage>
</organism>
<dbReference type="EMBL" id="CP034759">
    <property type="protein sequence ID" value="QBG34888.1"/>
    <property type="molecule type" value="Genomic_DNA"/>
</dbReference>
<gene>
    <name evidence="2" type="ORF">EMK97_03635</name>
</gene>
<evidence type="ECO:0000313" key="3">
    <source>
        <dbReference type="Proteomes" id="UP000290244"/>
    </source>
</evidence>
<dbReference type="OrthoDB" id="6295771at2"/>
<evidence type="ECO:0000256" key="1">
    <source>
        <dbReference type="SAM" id="Phobius"/>
    </source>
</evidence>
<feature type="transmembrane region" description="Helical" evidence="1">
    <location>
        <begin position="159"/>
        <end position="178"/>
    </location>
</feature>
<dbReference type="Proteomes" id="UP000290244">
    <property type="component" value="Chromosome"/>
</dbReference>
<dbReference type="AlphaFoldDB" id="A0A4P6P2K0"/>
<evidence type="ECO:0000313" key="2">
    <source>
        <dbReference type="EMBL" id="QBG34888.1"/>
    </source>
</evidence>